<organism evidence="2 3">
    <name type="scientific">Stegodyphus mimosarum</name>
    <name type="common">African social velvet spider</name>
    <dbReference type="NCBI Taxonomy" id="407821"/>
    <lineage>
        <taxon>Eukaryota</taxon>
        <taxon>Metazoa</taxon>
        <taxon>Ecdysozoa</taxon>
        <taxon>Arthropoda</taxon>
        <taxon>Chelicerata</taxon>
        <taxon>Arachnida</taxon>
        <taxon>Araneae</taxon>
        <taxon>Araneomorphae</taxon>
        <taxon>Entelegynae</taxon>
        <taxon>Eresoidea</taxon>
        <taxon>Eresidae</taxon>
        <taxon>Stegodyphus</taxon>
    </lineage>
</organism>
<evidence type="ECO:0000256" key="1">
    <source>
        <dbReference type="SAM" id="Phobius"/>
    </source>
</evidence>
<accession>A0A087UBS8</accession>
<keyword evidence="1" id="KW-1133">Transmembrane helix</keyword>
<keyword evidence="1" id="KW-0472">Membrane</keyword>
<feature type="transmembrane region" description="Helical" evidence="1">
    <location>
        <begin position="71"/>
        <end position="89"/>
    </location>
</feature>
<sequence>MPVQHFFKNLLLYTQHNKTSKIPIYLLYFLMSLVCFKDTFFSWSLKGRLIISNLFATVTKERSVHQTTENSMALINYGVICSILFFYHFTCQYNEIIF</sequence>
<gene>
    <name evidence="2" type="ORF">X975_11385</name>
</gene>
<feature type="transmembrane region" description="Helical" evidence="1">
    <location>
        <begin position="25"/>
        <end position="45"/>
    </location>
</feature>
<dbReference type="Proteomes" id="UP000054359">
    <property type="component" value="Unassembled WGS sequence"/>
</dbReference>
<keyword evidence="3" id="KW-1185">Reference proteome</keyword>
<name>A0A087UBS8_STEMI</name>
<proteinExistence type="predicted"/>
<feature type="non-terminal residue" evidence="2">
    <location>
        <position position="98"/>
    </location>
</feature>
<dbReference type="AlphaFoldDB" id="A0A087UBS8"/>
<protein>
    <submittedName>
        <fullName evidence="2">Uncharacterized protein</fullName>
    </submittedName>
</protein>
<dbReference type="EMBL" id="KK119123">
    <property type="protein sequence ID" value="KFM74817.1"/>
    <property type="molecule type" value="Genomic_DNA"/>
</dbReference>
<evidence type="ECO:0000313" key="2">
    <source>
        <dbReference type="EMBL" id="KFM74817.1"/>
    </source>
</evidence>
<evidence type="ECO:0000313" key="3">
    <source>
        <dbReference type="Proteomes" id="UP000054359"/>
    </source>
</evidence>
<reference evidence="2 3" key="1">
    <citation type="submission" date="2013-11" db="EMBL/GenBank/DDBJ databases">
        <title>Genome sequencing of Stegodyphus mimosarum.</title>
        <authorList>
            <person name="Bechsgaard J."/>
        </authorList>
    </citation>
    <scope>NUCLEOTIDE SEQUENCE [LARGE SCALE GENOMIC DNA]</scope>
</reference>
<keyword evidence="1" id="KW-0812">Transmembrane</keyword>